<dbReference type="Pfam" id="PF00375">
    <property type="entry name" value="SDF"/>
    <property type="match status" value="1"/>
</dbReference>
<dbReference type="HOGENOM" id="CLU_019375_7_1_10"/>
<feature type="transmembrane region" description="Helical" evidence="7">
    <location>
        <begin position="82"/>
        <end position="103"/>
    </location>
</feature>
<dbReference type="PANTHER" id="PTHR42865:SF7">
    <property type="entry name" value="PROTON_GLUTAMATE-ASPARTATE SYMPORTER"/>
    <property type="match status" value="1"/>
</dbReference>
<feature type="transmembrane region" description="Helical" evidence="7">
    <location>
        <begin position="201"/>
        <end position="222"/>
    </location>
</feature>
<dbReference type="Proteomes" id="UP000004892">
    <property type="component" value="Unassembled WGS sequence"/>
</dbReference>
<keyword evidence="3" id="KW-1003">Cell membrane</keyword>
<feature type="transmembrane region" description="Helical" evidence="7">
    <location>
        <begin position="369"/>
        <end position="389"/>
    </location>
</feature>
<evidence type="ECO:0000256" key="6">
    <source>
        <dbReference type="ARBA" id="ARBA00023136"/>
    </source>
</evidence>
<reference evidence="8 9" key="1">
    <citation type="submission" date="2012-01" db="EMBL/GenBank/DDBJ databases">
        <title>The Genome Sequence of Odoribacter laneus YIT 12061.</title>
        <authorList>
            <consortium name="The Broad Institute Genome Sequencing Platform"/>
            <person name="Earl A."/>
            <person name="Ward D."/>
            <person name="Feldgarden M."/>
            <person name="Gevers D."/>
            <person name="Morotomi M."/>
            <person name="Young S.K."/>
            <person name="Zeng Q."/>
            <person name="Gargeya S."/>
            <person name="Fitzgerald M."/>
            <person name="Haas B."/>
            <person name="Abouelleil A."/>
            <person name="Alvarado L."/>
            <person name="Arachchi H.M."/>
            <person name="Berlin A."/>
            <person name="Chapman S.B."/>
            <person name="Gearin G."/>
            <person name="Goldberg J."/>
            <person name="Griggs A."/>
            <person name="Gujja S."/>
            <person name="Hansen M."/>
            <person name="Heiman D."/>
            <person name="Howarth C."/>
            <person name="Larimer J."/>
            <person name="Lui A."/>
            <person name="MacDonald P.J.P."/>
            <person name="McCowen C."/>
            <person name="Montmayeur A."/>
            <person name="Murphy C."/>
            <person name="Neiman D."/>
            <person name="Pearson M."/>
            <person name="Priest M."/>
            <person name="Roberts A."/>
            <person name="Saif S."/>
            <person name="Shea T."/>
            <person name="Sisk P."/>
            <person name="Stolte C."/>
            <person name="Sykes S."/>
            <person name="Wortman J."/>
            <person name="Nusbaum C."/>
            <person name="Birren B."/>
        </authorList>
    </citation>
    <scope>NUCLEOTIDE SEQUENCE [LARGE SCALE GENOMIC DNA]</scope>
    <source>
        <strain evidence="8 9">YIT 12061</strain>
    </source>
</reference>
<dbReference type="PATRIC" id="fig|742817.3.peg.876"/>
<keyword evidence="6 7" id="KW-0472">Membrane</keyword>
<evidence type="ECO:0000256" key="3">
    <source>
        <dbReference type="ARBA" id="ARBA00022475"/>
    </source>
</evidence>
<evidence type="ECO:0000313" key="8">
    <source>
        <dbReference type="EMBL" id="EHP49301.1"/>
    </source>
</evidence>
<feature type="transmembrane region" description="Helical" evidence="7">
    <location>
        <begin position="234"/>
        <end position="256"/>
    </location>
</feature>
<comment type="caution">
    <text evidence="8">The sequence shown here is derived from an EMBL/GenBank/DDBJ whole genome shotgun (WGS) entry which is preliminary data.</text>
</comment>
<dbReference type="RefSeq" id="WP_009135967.1">
    <property type="nucleotide sequence ID" value="NZ_JH594596.1"/>
</dbReference>
<dbReference type="InterPro" id="IPR001991">
    <property type="entry name" value="Na-dicarboxylate_symporter"/>
</dbReference>
<sequence length="432" mass="46965">MWKRIPLYVKILLGMTAGILLGFIACALHFEGFVSDWVKPWGTIFIRLLKFVAVPLVFISLIKGIGGLKDISRLSHMGFRTVAIYIGTTVMAITVGLLLVNLIHPGKVFPREKAEEYRGRYEQTVDEKKKAAEEIKDAGPLAFLVDMVPENLIQAGSDNTKMLQIIFVALLFGIAMVAVGGEKMKVLMSALDAADTVILKIIDYIMEFAPLGVLGLMASLVVDSAGNGEIFAALGMYAFTVAFSLFLLIFLFYPALLRLFTSVKIKQFFWAMSPVQLLAFSTSSSAATLPLTLERTEQELKISNEVVSFVLPVGVTINMDGTSCYQAVATVFIAQVMGLELTLSQMLLIIFMTTLSSIGTPGIPGGSIVMFVMVLSSVGIPVEGLALILGMDRPLDMLRTVVNVTGDATVACMVEEGEKNRKGKHRLRGTDS</sequence>
<keyword evidence="9" id="KW-1185">Reference proteome</keyword>
<evidence type="ECO:0000256" key="4">
    <source>
        <dbReference type="ARBA" id="ARBA00022692"/>
    </source>
</evidence>
<evidence type="ECO:0000313" key="9">
    <source>
        <dbReference type="Proteomes" id="UP000004892"/>
    </source>
</evidence>
<organism evidence="8 9">
    <name type="scientific">Odoribacter laneus YIT 12061</name>
    <dbReference type="NCBI Taxonomy" id="742817"/>
    <lineage>
        <taxon>Bacteria</taxon>
        <taxon>Pseudomonadati</taxon>
        <taxon>Bacteroidota</taxon>
        <taxon>Bacteroidia</taxon>
        <taxon>Bacteroidales</taxon>
        <taxon>Odoribacteraceae</taxon>
        <taxon>Odoribacter</taxon>
    </lineage>
</organism>
<dbReference type="AlphaFoldDB" id="H1DEY3"/>
<dbReference type="STRING" id="742817.HMPREF9449_00819"/>
<evidence type="ECO:0008006" key="10">
    <source>
        <dbReference type="Google" id="ProtNLM"/>
    </source>
</evidence>
<evidence type="ECO:0000256" key="5">
    <source>
        <dbReference type="ARBA" id="ARBA00022989"/>
    </source>
</evidence>
<name>H1DEY3_9BACT</name>
<protein>
    <recommendedName>
        <fullName evidence="10">Dicarboxylate/amino acid:cation symporter</fullName>
    </recommendedName>
</protein>
<dbReference type="GO" id="GO:0005886">
    <property type="term" value="C:plasma membrane"/>
    <property type="evidence" value="ECO:0007669"/>
    <property type="project" value="UniProtKB-SubCell"/>
</dbReference>
<evidence type="ECO:0000256" key="2">
    <source>
        <dbReference type="ARBA" id="ARBA00022448"/>
    </source>
</evidence>
<dbReference type="Gene3D" id="1.10.3860.10">
    <property type="entry name" value="Sodium:dicarboxylate symporter"/>
    <property type="match status" value="1"/>
</dbReference>
<keyword evidence="5 7" id="KW-1133">Transmembrane helix</keyword>
<dbReference type="GO" id="GO:0015293">
    <property type="term" value="F:symporter activity"/>
    <property type="evidence" value="ECO:0007669"/>
    <property type="project" value="UniProtKB-KW"/>
</dbReference>
<feature type="transmembrane region" description="Helical" evidence="7">
    <location>
        <begin position="7"/>
        <end position="30"/>
    </location>
</feature>
<dbReference type="PRINTS" id="PR00173">
    <property type="entry name" value="EDTRNSPORT"/>
</dbReference>
<dbReference type="PROSITE" id="PS51257">
    <property type="entry name" value="PROKAR_LIPOPROTEIN"/>
    <property type="match status" value="1"/>
</dbReference>
<dbReference type="GeneID" id="98068426"/>
<proteinExistence type="predicted"/>
<evidence type="ECO:0000256" key="7">
    <source>
        <dbReference type="SAM" id="Phobius"/>
    </source>
</evidence>
<comment type="subcellular location">
    <subcellularLocation>
        <location evidence="1">Cell membrane</location>
        <topology evidence="1">Multi-pass membrane protein</topology>
    </subcellularLocation>
</comment>
<feature type="transmembrane region" description="Helical" evidence="7">
    <location>
        <begin position="42"/>
        <end position="62"/>
    </location>
</feature>
<evidence type="ECO:0000256" key="1">
    <source>
        <dbReference type="ARBA" id="ARBA00004651"/>
    </source>
</evidence>
<dbReference type="PANTHER" id="PTHR42865">
    <property type="entry name" value="PROTON/GLUTAMATE-ASPARTATE SYMPORTER"/>
    <property type="match status" value="1"/>
</dbReference>
<dbReference type="eggNOG" id="COG1301">
    <property type="taxonomic scope" value="Bacteria"/>
</dbReference>
<accession>H1DEY3</accession>
<dbReference type="SUPFAM" id="SSF118215">
    <property type="entry name" value="Proton glutamate symport protein"/>
    <property type="match status" value="1"/>
</dbReference>
<dbReference type="InterPro" id="IPR036458">
    <property type="entry name" value="Na:dicarbo_symporter_sf"/>
</dbReference>
<feature type="transmembrane region" description="Helical" evidence="7">
    <location>
        <begin position="162"/>
        <end position="180"/>
    </location>
</feature>
<keyword evidence="4 7" id="KW-0812">Transmembrane</keyword>
<keyword evidence="2" id="KW-0813">Transport</keyword>
<gene>
    <name evidence="8" type="ORF">HMPREF9449_00819</name>
</gene>
<dbReference type="EMBL" id="ADMC01000014">
    <property type="protein sequence ID" value="EHP49301.1"/>
    <property type="molecule type" value="Genomic_DNA"/>
</dbReference>